<dbReference type="Proteomes" id="UP001197247">
    <property type="component" value="Unassembled WGS sequence"/>
</dbReference>
<dbReference type="RefSeq" id="WP_214160075.1">
    <property type="nucleotide sequence ID" value="NZ_JAHBAY010000018.1"/>
</dbReference>
<dbReference type="InterPro" id="IPR036291">
    <property type="entry name" value="NAD(P)-bd_dom_sf"/>
</dbReference>
<comment type="caution">
    <text evidence="1">The sequence shown here is derived from an EMBL/GenBank/DDBJ whole genome shotgun (WGS) entry which is preliminary data.</text>
</comment>
<sequence>MKALVLGARGAVGRVVTAELLRTGNDVVPAGRTAVPGGVRIALPGEEGLDELERVAAEVDVVVNASGVEDPRIGGRTGSTPLVEISATASYLERLAGPSVLLGAGLVPGLSTVLVSALEPEPDDEIDVLVMLGSGEAHGAAAVAWTAGLIGTDIHDPAEGGTVPNLRSGRTGVGPDGRRRRYLRADFPDRTLTGLRVRSYLTLSSRAATSALAVVARAPRLRGLIANSPHLGSSDWHVIAVSRGTGRSLSTWGTGQSETTGLLTALAAVRVAGAPPAGVVSMDAVVTLDDVLGLRTPVGGVVVSGSSSSPVPASESLDL</sequence>
<gene>
    <name evidence="1" type="ORF">KIH74_31600</name>
</gene>
<reference evidence="1 2" key="1">
    <citation type="submission" date="2021-05" db="EMBL/GenBank/DDBJ databases">
        <title>Kineosporia and Streptomyces sp. nov. two new marine actinobacteria isolated from Coral.</title>
        <authorList>
            <person name="Buangrab K."/>
            <person name="Sutthacheep M."/>
            <person name="Yeemin T."/>
            <person name="Harunari E."/>
            <person name="Igarashi Y."/>
            <person name="Kanchanasin P."/>
            <person name="Tanasupawat S."/>
            <person name="Phongsopitanun W."/>
        </authorList>
    </citation>
    <scope>NUCLEOTIDE SEQUENCE [LARGE SCALE GENOMIC DNA]</scope>
    <source>
        <strain evidence="1 2">J2-2</strain>
    </source>
</reference>
<keyword evidence="2" id="KW-1185">Reference proteome</keyword>
<dbReference type="SUPFAM" id="SSF51735">
    <property type="entry name" value="NAD(P)-binding Rossmann-fold domains"/>
    <property type="match status" value="1"/>
</dbReference>
<dbReference type="EMBL" id="JAHBAY010000018">
    <property type="protein sequence ID" value="MBT0773533.1"/>
    <property type="molecule type" value="Genomic_DNA"/>
</dbReference>
<evidence type="ECO:0000313" key="2">
    <source>
        <dbReference type="Proteomes" id="UP001197247"/>
    </source>
</evidence>
<organism evidence="1 2">
    <name type="scientific">Kineosporia corallincola</name>
    <dbReference type="NCBI Taxonomy" id="2835133"/>
    <lineage>
        <taxon>Bacteria</taxon>
        <taxon>Bacillati</taxon>
        <taxon>Actinomycetota</taxon>
        <taxon>Actinomycetes</taxon>
        <taxon>Kineosporiales</taxon>
        <taxon>Kineosporiaceae</taxon>
        <taxon>Kineosporia</taxon>
    </lineage>
</organism>
<accession>A0ABS5TRW3</accession>
<protein>
    <recommendedName>
        <fullName evidence="3">Saccharopine dehydrogenase</fullName>
    </recommendedName>
</protein>
<proteinExistence type="predicted"/>
<dbReference type="Gene3D" id="3.40.50.720">
    <property type="entry name" value="NAD(P)-binding Rossmann-like Domain"/>
    <property type="match status" value="1"/>
</dbReference>
<evidence type="ECO:0008006" key="3">
    <source>
        <dbReference type="Google" id="ProtNLM"/>
    </source>
</evidence>
<name>A0ABS5TRW3_9ACTN</name>
<evidence type="ECO:0000313" key="1">
    <source>
        <dbReference type="EMBL" id="MBT0773533.1"/>
    </source>
</evidence>